<keyword evidence="3" id="KW-1185">Reference proteome</keyword>
<dbReference type="SMART" id="SM00450">
    <property type="entry name" value="RHOD"/>
    <property type="match status" value="1"/>
</dbReference>
<evidence type="ECO:0000259" key="1">
    <source>
        <dbReference type="PROSITE" id="PS50206"/>
    </source>
</evidence>
<name>A0A6A6KLX0_HEVBR</name>
<dbReference type="InterPro" id="IPR036873">
    <property type="entry name" value="Rhodanese-like_dom_sf"/>
</dbReference>
<dbReference type="EMBL" id="JAAGAX010000016">
    <property type="protein sequence ID" value="KAF2289464.1"/>
    <property type="molecule type" value="Genomic_DNA"/>
</dbReference>
<dbReference type="PANTHER" id="PTHR45508:SF1">
    <property type="entry name" value="RHODANESE-LIKE DOMAIN-CONTAINING PROTEIN 9, CHLOROPLASTIC"/>
    <property type="match status" value="1"/>
</dbReference>
<dbReference type="PANTHER" id="PTHR45508">
    <property type="entry name" value="RHODANESE-LIKE DOMAIN-CONTAINING PROTEIN 9, CHLOROPLASTIC"/>
    <property type="match status" value="1"/>
</dbReference>
<feature type="domain" description="Rhodanese" evidence="1">
    <location>
        <begin position="135"/>
        <end position="258"/>
    </location>
</feature>
<gene>
    <name evidence="2" type="ORF">GH714_036374</name>
</gene>
<dbReference type="CDD" id="cd00158">
    <property type="entry name" value="RHOD"/>
    <property type="match status" value="1"/>
</dbReference>
<evidence type="ECO:0000313" key="2">
    <source>
        <dbReference type="EMBL" id="KAF2289464.1"/>
    </source>
</evidence>
<evidence type="ECO:0000313" key="3">
    <source>
        <dbReference type="Proteomes" id="UP000467840"/>
    </source>
</evidence>
<dbReference type="GO" id="GO:0009507">
    <property type="term" value="C:chloroplast"/>
    <property type="evidence" value="ECO:0007669"/>
    <property type="project" value="TreeGrafter"/>
</dbReference>
<dbReference type="Pfam" id="PF00581">
    <property type="entry name" value="Rhodanese"/>
    <property type="match status" value="1"/>
</dbReference>
<dbReference type="InterPro" id="IPR044615">
    <property type="entry name" value="STR9"/>
</dbReference>
<dbReference type="AlphaFoldDB" id="A0A6A6KLX0"/>
<dbReference type="PROSITE" id="PS50206">
    <property type="entry name" value="RHODANESE_3"/>
    <property type="match status" value="1"/>
</dbReference>
<dbReference type="SUPFAM" id="SSF52821">
    <property type="entry name" value="Rhodanese/Cell cycle control phosphatase"/>
    <property type="match status" value="1"/>
</dbReference>
<dbReference type="FunFam" id="3.40.250.10:FF:000038">
    <property type="entry name" value="Rhodanese-like domain-containing protein 9, chloroplastic"/>
    <property type="match status" value="1"/>
</dbReference>
<protein>
    <recommendedName>
        <fullName evidence="1">Rhodanese domain-containing protein</fullName>
    </recommendedName>
</protein>
<sequence>MMGNHGITFAAIGGVYIGVEQLMQHYRMKRDFVNGAVGGFVAGAPFWASKEGAFQQLFLLVQHWQSLLQQLTLEVKPPELTLARSTTLTPPRKDPLKFRTHHARNIPGKTNCWRKLGIRAEVNYVNAEEAKKLVAAEGYVVLDVRDITQYERAHIKSCYHVPLFIENQDNDLGTIIKRTVHNNFSGLFFGLPFTKPNPEFVESVKGQFSPDSKLLLVCQEGLRSTAAANKLEQAGFQNIACITSGLQSVKPGTFDSEGSTELQNAGKAGLITIQGKISAVLGTVLICAYLFITFFPEQAEKLFQLAPAS</sequence>
<dbReference type="Proteomes" id="UP000467840">
    <property type="component" value="Chromosome 8"/>
</dbReference>
<dbReference type="Gene3D" id="3.40.250.10">
    <property type="entry name" value="Rhodanese-like domain"/>
    <property type="match status" value="1"/>
</dbReference>
<proteinExistence type="predicted"/>
<reference evidence="2 3" key="1">
    <citation type="journal article" date="2020" name="Mol. Plant">
        <title>The Chromosome-Based Rubber Tree Genome Provides New Insights into Spurge Genome Evolution and Rubber Biosynthesis.</title>
        <authorList>
            <person name="Liu J."/>
            <person name="Shi C."/>
            <person name="Shi C.C."/>
            <person name="Li W."/>
            <person name="Zhang Q.J."/>
            <person name="Zhang Y."/>
            <person name="Li K."/>
            <person name="Lu H.F."/>
            <person name="Shi C."/>
            <person name="Zhu S.T."/>
            <person name="Xiao Z.Y."/>
            <person name="Nan H."/>
            <person name="Yue Y."/>
            <person name="Zhu X.G."/>
            <person name="Wu Y."/>
            <person name="Hong X.N."/>
            <person name="Fan G.Y."/>
            <person name="Tong Y."/>
            <person name="Zhang D."/>
            <person name="Mao C.L."/>
            <person name="Liu Y.L."/>
            <person name="Hao S.J."/>
            <person name="Liu W.Q."/>
            <person name="Lv M.Q."/>
            <person name="Zhang H.B."/>
            <person name="Liu Y."/>
            <person name="Hu-Tang G.R."/>
            <person name="Wang J.P."/>
            <person name="Wang J.H."/>
            <person name="Sun Y.H."/>
            <person name="Ni S.B."/>
            <person name="Chen W.B."/>
            <person name="Zhang X.C."/>
            <person name="Jiao Y.N."/>
            <person name="Eichler E.E."/>
            <person name="Li G.H."/>
            <person name="Liu X."/>
            <person name="Gao L.Z."/>
        </authorList>
    </citation>
    <scope>NUCLEOTIDE SEQUENCE [LARGE SCALE GENOMIC DNA]</scope>
    <source>
        <strain evidence="3">cv. GT1</strain>
        <tissue evidence="2">Leaf</tissue>
    </source>
</reference>
<accession>A0A6A6KLX0</accession>
<dbReference type="Pfam" id="PF02466">
    <property type="entry name" value="Tim17"/>
    <property type="match status" value="1"/>
</dbReference>
<comment type="caution">
    <text evidence="2">The sequence shown here is derived from an EMBL/GenBank/DDBJ whole genome shotgun (WGS) entry which is preliminary data.</text>
</comment>
<organism evidence="2 3">
    <name type="scientific">Hevea brasiliensis</name>
    <name type="common">Para rubber tree</name>
    <name type="synonym">Siphonia brasiliensis</name>
    <dbReference type="NCBI Taxonomy" id="3981"/>
    <lineage>
        <taxon>Eukaryota</taxon>
        <taxon>Viridiplantae</taxon>
        <taxon>Streptophyta</taxon>
        <taxon>Embryophyta</taxon>
        <taxon>Tracheophyta</taxon>
        <taxon>Spermatophyta</taxon>
        <taxon>Magnoliopsida</taxon>
        <taxon>eudicotyledons</taxon>
        <taxon>Gunneridae</taxon>
        <taxon>Pentapetalae</taxon>
        <taxon>rosids</taxon>
        <taxon>fabids</taxon>
        <taxon>Malpighiales</taxon>
        <taxon>Euphorbiaceae</taxon>
        <taxon>Crotonoideae</taxon>
        <taxon>Micrandreae</taxon>
        <taxon>Hevea</taxon>
    </lineage>
</organism>
<dbReference type="InterPro" id="IPR001763">
    <property type="entry name" value="Rhodanese-like_dom"/>
</dbReference>